<dbReference type="AlphaFoldDB" id="A0A852SVV3"/>
<dbReference type="InterPro" id="IPR000182">
    <property type="entry name" value="GNAT_dom"/>
</dbReference>
<comment type="caution">
    <text evidence="2">The sequence shown here is derived from an EMBL/GenBank/DDBJ whole genome shotgun (WGS) entry which is preliminary data.</text>
</comment>
<name>A0A852SVV3_9MICO</name>
<reference evidence="2 3" key="1">
    <citation type="submission" date="2020-07" db="EMBL/GenBank/DDBJ databases">
        <title>Sequencing the genomes of 1000 actinobacteria strains.</title>
        <authorList>
            <person name="Klenk H.-P."/>
        </authorList>
    </citation>
    <scope>NUCLEOTIDE SEQUENCE [LARGE SCALE GENOMIC DNA]</scope>
    <source>
        <strain evidence="2 3">DSM 23871</strain>
    </source>
</reference>
<dbReference type="InterPro" id="IPR051531">
    <property type="entry name" value="N-acetyltransferase"/>
</dbReference>
<dbReference type="Gene3D" id="3.40.630.30">
    <property type="match status" value="1"/>
</dbReference>
<dbReference type="Pfam" id="PF13302">
    <property type="entry name" value="Acetyltransf_3"/>
    <property type="match status" value="1"/>
</dbReference>
<dbReference type="SUPFAM" id="SSF55729">
    <property type="entry name" value="Acyl-CoA N-acyltransferases (Nat)"/>
    <property type="match status" value="1"/>
</dbReference>
<keyword evidence="3" id="KW-1185">Reference proteome</keyword>
<evidence type="ECO:0000313" key="3">
    <source>
        <dbReference type="Proteomes" id="UP000589620"/>
    </source>
</evidence>
<dbReference type="PROSITE" id="PS51186">
    <property type="entry name" value="GNAT"/>
    <property type="match status" value="1"/>
</dbReference>
<organism evidence="2 3">
    <name type="scientific">Leifsonia soli</name>
    <dbReference type="NCBI Taxonomy" id="582665"/>
    <lineage>
        <taxon>Bacteria</taxon>
        <taxon>Bacillati</taxon>
        <taxon>Actinomycetota</taxon>
        <taxon>Actinomycetes</taxon>
        <taxon>Micrococcales</taxon>
        <taxon>Microbacteriaceae</taxon>
        <taxon>Leifsonia</taxon>
    </lineage>
</organism>
<dbReference type="GO" id="GO:0016747">
    <property type="term" value="F:acyltransferase activity, transferring groups other than amino-acyl groups"/>
    <property type="evidence" value="ECO:0007669"/>
    <property type="project" value="InterPro"/>
</dbReference>
<sequence>MQPMPSALETPRLRLRPRDGRDAEWNLALLAEHPLGRAAGSLEDERERLDAQRAMFDELGFGLYAIELASTGEAVGYCGLVVGRASASQPEIAYELLRGHVGHGYATEAAAAVADAAFDAAFPALWATVATWNAPSFGVLAKLGFGGTRRAGLDGGNVYVWLHRRAPRRRHRVSPA</sequence>
<dbReference type="EMBL" id="JACCBJ010000001">
    <property type="protein sequence ID" value="NYD72744.1"/>
    <property type="molecule type" value="Genomic_DNA"/>
</dbReference>
<protein>
    <submittedName>
        <fullName evidence="2">RimJ/RimL family protein N-acetyltransferase</fullName>
    </submittedName>
</protein>
<gene>
    <name evidence="2" type="ORF">BJ963_000263</name>
</gene>
<dbReference type="Proteomes" id="UP000589620">
    <property type="component" value="Unassembled WGS sequence"/>
</dbReference>
<dbReference type="PANTHER" id="PTHR43792">
    <property type="entry name" value="GNAT FAMILY, PUTATIVE (AFU_ORTHOLOGUE AFUA_3G00765)-RELATED-RELATED"/>
    <property type="match status" value="1"/>
</dbReference>
<evidence type="ECO:0000259" key="1">
    <source>
        <dbReference type="PROSITE" id="PS51186"/>
    </source>
</evidence>
<feature type="domain" description="N-acetyltransferase" evidence="1">
    <location>
        <begin position="13"/>
        <end position="167"/>
    </location>
</feature>
<dbReference type="InterPro" id="IPR016181">
    <property type="entry name" value="Acyl_CoA_acyltransferase"/>
</dbReference>
<evidence type="ECO:0000313" key="2">
    <source>
        <dbReference type="EMBL" id="NYD72744.1"/>
    </source>
</evidence>
<keyword evidence="2" id="KW-0808">Transferase</keyword>
<dbReference type="PANTHER" id="PTHR43792:SF1">
    <property type="entry name" value="N-ACETYLTRANSFERASE DOMAIN-CONTAINING PROTEIN"/>
    <property type="match status" value="1"/>
</dbReference>
<proteinExistence type="predicted"/>
<accession>A0A852SVV3</accession>